<keyword evidence="2" id="KW-0449">Lipoprotein</keyword>
<organism evidence="2 3">
    <name type="scientific">Pseudoalteromonas phenolica</name>
    <dbReference type="NCBI Taxonomy" id="161398"/>
    <lineage>
        <taxon>Bacteria</taxon>
        <taxon>Pseudomonadati</taxon>
        <taxon>Pseudomonadota</taxon>
        <taxon>Gammaproteobacteria</taxon>
        <taxon>Alteromonadales</taxon>
        <taxon>Pseudoalteromonadaceae</taxon>
        <taxon>Pseudoalteromonas</taxon>
    </lineage>
</organism>
<dbReference type="OrthoDB" id="5422169at2"/>
<dbReference type="AlphaFoldDB" id="A0A0S2K1N4"/>
<name>A0A0S2K1N4_9GAMM</name>
<accession>A0A0S2K1N4</accession>
<dbReference type="Gene3D" id="3.30.1450.10">
    <property type="match status" value="1"/>
</dbReference>
<dbReference type="STRING" id="161398.PP2015_1619"/>
<proteinExistence type="predicted"/>
<evidence type="ECO:0000313" key="3">
    <source>
        <dbReference type="Proteomes" id="UP000061457"/>
    </source>
</evidence>
<keyword evidence="3" id="KW-1185">Reference proteome</keyword>
<dbReference type="PATRIC" id="fig|161398.10.peg.1644"/>
<keyword evidence="1" id="KW-0732">Signal</keyword>
<dbReference type="RefSeq" id="WP_058029804.1">
    <property type="nucleotide sequence ID" value="NZ_CP013187.1"/>
</dbReference>
<dbReference type="EMBL" id="CP013187">
    <property type="protein sequence ID" value="ALO42121.1"/>
    <property type="molecule type" value="Genomic_DNA"/>
</dbReference>
<dbReference type="KEGG" id="pphe:PP2015_1619"/>
<reference evidence="2 3" key="1">
    <citation type="submission" date="2015-11" db="EMBL/GenBank/DDBJ databases">
        <authorList>
            <person name="Zhang Y."/>
            <person name="Guo Z."/>
        </authorList>
    </citation>
    <scope>NUCLEOTIDE SEQUENCE [LARGE SCALE GENOMIC DNA]</scope>
    <source>
        <strain evidence="2 3">KCTC 12086</strain>
    </source>
</reference>
<dbReference type="Proteomes" id="UP000061457">
    <property type="component" value="Chromosome I"/>
</dbReference>
<protein>
    <submittedName>
        <fullName evidence="2">Lipoprotein</fullName>
    </submittedName>
</protein>
<gene>
    <name evidence="2" type="ORF">PP2015_1619</name>
</gene>
<evidence type="ECO:0000256" key="1">
    <source>
        <dbReference type="ARBA" id="ARBA00022729"/>
    </source>
</evidence>
<sequence length="82" mass="8843">MKKLLLVAALLTLAGCSKVNKENYGKIKVGMDKTEVEAIIGSADSCEEKTLHTNCVWGGEEKNITITLVSDKVTLFSSKGLK</sequence>
<evidence type="ECO:0000313" key="2">
    <source>
        <dbReference type="EMBL" id="ALO42121.1"/>
    </source>
</evidence>
<dbReference type="InterPro" id="IPR037873">
    <property type="entry name" value="BamE-like"/>
</dbReference>
<dbReference type="PROSITE" id="PS51257">
    <property type="entry name" value="PROKAR_LIPOPROTEIN"/>
    <property type="match status" value="1"/>
</dbReference>